<protein>
    <submittedName>
        <fullName evidence="1 3">Uncharacterized protein</fullName>
    </submittedName>
</protein>
<reference evidence="3" key="2">
    <citation type="submission" date="2020-04" db="EMBL/GenBank/DDBJ databases">
        <authorList>
            <consortium name="NCBI Genome Project"/>
        </authorList>
    </citation>
    <scope>NUCLEOTIDE SEQUENCE</scope>
    <source>
        <strain evidence="3">CBS 781.70</strain>
    </source>
</reference>
<evidence type="ECO:0000313" key="3">
    <source>
        <dbReference type="RefSeq" id="XP_033531214.1"/>
    </source>
</evidence>
<evidence type="ECO:0000313" key="2">
    <source>
        <dbReference type="Proteomes" id="UP000504638"/>
    </source>
</evidence>
<reference evidence="1 3" key="1">
    <citation type="submission" date="2020-01" db="EMBL/GenBank/DDBJ databases">
        <authorList>
            <consortium name="DOE Joint Genome Institute"/>
            <person name="Haridas S."/>
            <person name="Albert R."/>
            <person name="Binder M."/>
            <person name="Bloem J."/>
            <person name="Labutti K."/>
            <person name="Salamov A."/>
            <person name="Andreopoulos B."/>
            <person name="Baker S.E."/>
            <person name="Barry K."/>
            <person name="Bills G."/>
            <person name="Bluhm B.H."/>
            <person name="Cannon C."/>
            <person name="Castanera R."/>
            <person name="Culley D.E."/>
            <person name="Daum C."/>
            <person name="Ezra D."/>
            <person name="Gonzalez J.B."/>
            <person name="Henrissat B."/>
            <person name="Kuo A."/>
            <person name="Liang C."/>
            <person name="Lipzen A."/>
            <person name="Lutzoni F."/>
            <person name="Magnuson J."/>
            <person name="Mondo S."/>
            <person name="Nolan M."/>
            <person name="Ohm R."/>
            <person name="Pangilinan J."/>
            <person name="Park H.-J."/>
            <person name="Ramirez L."/>
            <person name="Alfaro M."/>
            <person name="Sun H."/>
            <person name="Tritt A."/>
            <person name="Yoshinaga Y."/>
            <person name="Zwiers L.-H."/>
            <person name="Turgeon B.G."/>
            <person name="Goodwin S.B."/>
            <person name="Spatafora J.W."/>
            <person name="Crous P.W."/>
            <person name="Grigoriev I.V."/>
        </authorList>
    </citation>
    <scope>NUCLEOTIDE SEQUENCE</scope>
    <source>
        <strain evidence="1 3">CBS 781.70</strain>
    </source>
</reference>
<accession>A0A6G1FUZ7</accession>
<dbReference type="EMBL" id="ML975171">
    <property type="protein sequence ID" value="KAF1809583.1"/>
    <property type="molecule type" value="Genomic_DNA"/>
</dbReference>
<gene>
    <name evidence="1 3" type="ORF">P152DRAFT_484456</name>
</gene>
<keyword evidence="2" id="KW-1185">Reference proteome</keyword>
<proteinExistence type="predicted"/>
<dbReference type="GeneID" id="54422577"/>
<reference evidence="3" key="3">
    <citation type="submission" date="2025-04" db="UniProtKB">
        <authorList>
            <consortium name="RefSeq"/>
        </authorList>
    </citation>
    <scope>IDENTIFICATION</scope>
    <source>
        <strain evidence="3">CBS 781.70</strain>
    </source>
</reference>
<name>A0A6G1FUZ7_9PEZI</name>
<dbReference type="RefSeq" id="XP_033531214.1">
    <property type="nucleotide sequence ID" value="XM_033682007.1"/>
</dbReference>
<dbReference type="AlphaFoldDB" id="A0A6G1FUZ7"/>
<dbReference type="Proteomes" id="UP000504638">
    <property type="component" value="Unplaced"/>
</dbReference>
<sequence length="174" mass="19327">MAQHGNHPEPPYAGDELTLLSDYLSSLDSETLTHTSHMTEQRLSRYTLDEDVVPLLDELQAWVDENATWITDQAMDGCKNLDLANKTTLKDIKAACQSKLPIDFRKGITLVRSNSTSNGLSTTDFTLFVPVGTQQQGTIGIKNQSENMARLDVFYIAPNEKVLWTPGVVALLMQ</sequence>
<organism evidence="1">
    <name type="scientific">Eremomyces bilateralis CBS 781.70</name>
    <dbReference type="NCBI Taxonomy" id="1392243"/>
    <lineage>
        <taxon>Eukaryota</taxon>
        <taxon>Fungi</taxon>
        <taxon>Dikarya</taxon>
        <taxon>Ascomycota</taxon>
        <taxon>Pezizomycotina</taxon>
        <taxon>Dothideomycetes</taxon>
        <taxon>Dothideomycetes incertae sedis</taxon>
        <taxon>Eremomycetales</taxon>
        <taxon>Eremomycetaceae</taxon>
        <taxon>Eremomyces</taxon>
    </lineage>
</organism>
<evidence type="ECO:0000313" key="1">
    <source>
        <dbReference type="EMBL" id="KAF1809583.1"/>
    </source>
</evidence>